<dbReference type="RefSeq" id="WP_285232184.1">
    <property type="nucleotide sequence ID" value="NZ_CP116346.1"/>
</dbReference>
<sequence length="468" mass="48685">MVRPRLIPIALAVAMCSAAAQASDLSYLKGLLDATPAGGWVKANTNVFTAASPTGADAAPSVPSGPIAVTYAWAGMAWDGSRGNILLFGGGHANYVGNEVYIWQGSDGTWTRGSLPSKVDLSTGFVLGAGAPQSSHTYQTTIYAPGTDRLVVFGGAAWNGGGAPSDANGRTGAWWWNPSLADPNKVGGGDNTGWDSTRAGSNSWQVRPYDPWVGMDPLTGRSFANGTSAYRSEGGKDVVYLTLDQNSSGLPALFRYELGTPNTPDSWSQVGIDSGATFLSSGAAAIDTAHGLFVRTAMTGGSFQNDLAVWDLSKNNAANPSLNKEVGVKLVDTNGGDWVPNFSTSVAYDSATGQLVFWDGTAGGTVWTAKAEFLQDGSLDTVWTVHKAESTTAAQPKGNFGDGVLGKWEYAPELGAFIAMDTPDLAAGDAGIWLYKPLAAVPEASTTAMLTVGLLGLGLVARRRRRVA</sequence>
<keyword evidence="1" id="KW-0472">Membrane</keyword>
<protein>
    <recommendedName>
        <fullName evidence="5">PEP-CTERM sorting domain-containing protein</fullName>
    </recommendedName>
</protein>
<feature type="signal peptide" evidence="2">
    <location>
        <begin position="1"/>
        <end position="22"/>
    </location>
</feature>
<evidence type="ECO:0000313" key="4">
    <source>
        <dbReference type="Proteomes" id="UP001177769"/>
    </source>
</evidence>
<feature type="chain" id="PRO_5041679127" description="PEP-CTERM sorting domain-containing protein" evidence="2">
    <location>
        <begin position="23"/>
        <end position="468"/>
    </location>
</feature>
<dbReference type="EMBL" id="CP116346">
    <property type="protein sequence ID" value="WIT11105.1"/>
    <property type="molecule type" value="Genomic_DNA"/>
</dbReference>
<keyword evidence="1" id="KW-1133">Transmembrane helix</keyword>
<evidence type="ECO:0008006" key="5">
    <source>
        <dbReference type="Google" id="ProtNLM"/>
    </source>
</evidence>
<dbReference type="Proteomes" id="UP001177769">
    <property type="component" value="Chromosome"/>
</dbReference>
<keyword evidence="4" id="KW-1185">Reference proteome</keyword>
<proteinExistence type="predicted"/>
<reference evidence="3" key="1">
    <citation type="submission" date="2023-01" db="EMBL/GenBank/DDBJ databases">
        <title>Whole genome sequence of Paucibacter sp. S2-9 isolated from pond sediment.</title>
        <authorList>
            <person name="Jung J.Y."/>
        </authorList>
    </citation>
    <scope>NUCLEOTIDE SEQUENCE</scope>
    <source>
        <strain evidence="3">S2-9</strain>
    </source>
</reference>
<dbReference type="AlphaFoldDB" id="A0AA95SNC7"/>
<evidence type="ECO:0000256" key="2">
    <source>
        <dbReference type="SAM" id="SignalP"/>
    </source>
</evidence>
<feature type="transmembrane region" description="Helical" evidence="1">
    <location>
        <begin position="444"/>
        <end position="461"/>
    </location>
</feature>
<evidence type="ECO:0000256" key="1">
    <source>
        <dbReference type="SAM" id="Phobius"/>
    </source>
</evidence>
<dbReference type="KEGG" id="pais:PFX98_19700"/>
<organism evidence="3 4">
    <name type="scientific">Paucibacter sediminis</name>
    <dbReference type="NCBI Taxonomy" id="3019553"/>
    <lineage>
        <taxon>Bacteria</taxon>
        <taxon>Pseudomonadati</taxon>
        <taxon>Pseudomonadota</taxon>
        <taxon>Betaproteobacteria</taxon>
        <taxon>Burkholderiales</taxon>
        <taxon>Sphaerotilaceae</taxon>
        <taxon>Roseateles</taxon>
    </lineage>
</organism>
<evidence type="ECO:0000313" key="3">
    <source>
        <dbReference type="EMBL" id="WIT11105.1"/>
    </source>
</evidence>
<keyword evidence="1" id="KW-0812">Transmembrane</keyword>
<keyword evidence="2" id="KW-0732">Signal</keyword>
<name>A0AA95SNC7_9BURK</name>
<gene>
    <name evidence="3" type="ORF">PFX98_19700</name>
</gene>
<accession>A0AA95SNC7</accession>